<dbReference type="Proteomes" id="UP000671913">
    <property type="component" value="Chromosome"/>
</dbReference>
<sequence length="163" mass="17872">MEDFNNIRVGMADAKVIKYPGKLHTIGLGSCVGIALYDVDTKISGLAHIMLPFSSITVHNTNKFKFADTGIEMLINMMEEIGAKRKKIVSKIAGGAQMFSSKVNLDIMNIGNRNVVATKEVLNEFNIPLISEDTGGNYGRTIEFNSNDGKMFIKTIGHGIKFI</sequence>
<dbReference type="KEGG" id="aaut:ACETAC_06630"/>
<keyword evidence="2 3" id="KW-0378">Hydrolase</keyword>
<dbReference type="EMBL" id="CP060096">
    <property type="protein sequence ID" value="QSZ26586.1"/>
    <property type="molecule type" value="Genomic_DNA"/>
</dbReference>
<evidence type="ECO:0000313" key="4">
    <source>
        <dbReference type="EMBL" id="QSZ26586.1"/>
    </source>
</evidence>
<dbReference type="HAMAP" id="MF_01440">
    <property type="entry name" value="CheD"/>
    <property type="match status" value="1"/>
</dbReference>
<dbReference type="PANTHER" id="PTHR35147:SF1">
    <property type="entry name" value="CHEMORECEPTOR GLUTAMINE DEAMIDASE CHED-RELATED"/>
    <property type="match status" value="1"/>
</dbReference>
<organism evidence="4 5">
    <name type="scientific">Aceticella autotrophica</name>
    <dbReference type="NCBI Taxonomy" id="2755338"/>
    <lineage>
        <taxon>Bacteria</taxon>
        <taxon>Bacillati</taxon>
        <taxon>Bacillota</taxon>
        <taxon>Clostridia</taxon>
        <taxon>Thermoanaerobacterales</taxon>
        <taxon>Thermoanaerobacteraceae</taxon>
        <taxon>Aceticella</taxon>
    </lineage>
</organism>
<comment type="similarity">
    <text evidence="3">Belongs to the CheD family.</text>
</comment>
<dbReference type="RefSeq" id="WP_284679264.1">
    <property type="nucleotide sequence ID" value="NZ_CP060096.1"/>
</dbReference>
<comment type="catalytic activity">
    <reaction evidence="3">
        <text>L-glutaminyl-[protein] + H2O = L-glutamyl-[protein] + NH4(+)</text>
        <dbReference type="Rhea" id="RHEA:16441"/>
        <dbReference type="Rhea" id="RHEA-COMP:10207"/>
        <dbReference type="Rhea" id="RHEA-COMP:10208"/>
        <dbReference type="ChEBI" id="CHEBI:15377"/>
        <dbReference type="ChEBI" id="CHEBI:28938"/>
        <dbReference type="ChEBI" id="CHEBI:29973"/>
        <dbReference type="ChEBI" id="CHEBI:30011"/>
        <dbReference type="EC" id="3.5.1.44"/>
    </reaction>
</comment>
<gene>
    <name evidence="3" type="primary">cheD</name>
    <name evidence="4" type="ORF">ACETAC_06630</name>
</gene>
<dbReference type="CDD" id="cd16352">
    <property type="entry name" value="CheD"/>
    <property type="match status" value="1"/>
</dbReference>
<keyword evidence="1 3" id="KW-0145">Chemotaxis</keyword>
<dbReference type="PANTHER" id="PTHR35147">
    <property type="entry name" value="CHEMORECEPTOR GLUTAMINE DEAMIDASE CHED-RELATED"/>
    <property type="match status" value="1"/>
</dbReference>
<comment type="function">
    <text evidence="3">Probably deamidates glutamine residues to glutamate on methyl-accepting chemotaxis receptors (MCPs), playing an important role in chemotaxis.</text>
</comment>
<proteinExistence type="inferred from homology"/>
<name>A0A974Y304_9THEO</name>
<evidence type="ECO:0000256" key="1">
    <source>
        <dbReference type="ARBA" id="ARBA00022500"/>
    </source>
</evidence>
<evidence type="ECO:0000256" key="2">
    <source>
        <dbReference type="ARBA" id="ARBA00022801"/>
    </source>
</evidence>
<dbReference type="EC" id="3.5.1.44" evidence="3"/>
<dbReference type="GO" id="GO:0006935">
    <property type="term" value="P:chemotaxis"/>
    <property type="evidence" value="ECO:0007669"/>
    <property type="project" value="UniProtKB-UniRule"/>
</dbReference>
<protein>
    <recommendedName>
        <fullName evidence="3">Probable chemoreceptor glutamine deamidase CheD</fullName>
        <ecNumber evidence="3">3.5.1.44</ecNumber>
    </recommendedName>
</protein>
<dbReference type="InterPro" id="IPR011324">
    <property type="entry name" value="Cytotoxic_necrot_fac-like_cat"/>
</dbReference>
<dbReference type="AlphaFoldDB" id="A0A974Y304"/>
<dbReference type="Gene3D" id="3.30.1330.200">
    <property type="match status" value="1"/>
</dbReference>
<evidence type="ECO:0000256" key="3">
    <source>
        <dbReference type="HAMAP-Rule" id="MF_01440"/>
    </source>
</evidence>
<reference evidence="4" key="1">
    <citation type="submission" date="2020-08" db="EMBL/GenBank/DDBJ databases">
        <title>Genomic insights into the carbon and energy metabolism of the first obligate autotrophic acetogenic bacterium Aceticella autotrophica gen. nov., sp. nov.</title>
        <authorList>
            <person name="Toshchakov S.V."/>
            <person name="Elcheninov A.G."/>
            <person name="Kublanov I.V."/>
            <person name="Frolov E.N."/>
            <person name="Lebedinsky A.V."/>
        </authorList>
    </citation>
    <scope>NUCLEOTIDE SEQUENCE</scope>
    <source>
        <strain evidence="4">3443-3Ac</strain>
    </source>
</reference>
<dbReference type="GO" id="GO:0050568">
    <property type="term" value="F:protein-glutamine glutaminase activity"/>
    <property type="evidence" value="ECO:0007669"/>
    <property type="project" value="UniProtKB-UniRule"/>
</dbReference>
<dbReference type="SUPFAM" id="SSF64438">
    <property type="entry name" value="CNF1/YfiH-like putative cysteine hydrolases"/>
    <property type="match status" value="1"/>
</dbReference>
<dbReference type="InterPro" id="IPR005659">
    <property type="entry name" value="Chemorcpt_Glu_NH3ase_CheD"/>
</dbReference>
<evidence type="ECO:0000313" key="5">
    <source>
        <dbReference type="Proteomes" id="UP000671913"/>
    </source>
</evidence>
<accession>A0A974Y304</accession>
<dbReference type="InterPro" id="IPR038592">
    <property type="entry name" value="CheD-like_sf"/>
</dbReference>
<dbReference type="Pfam" id="PF03975">
    <property type="entry name" value="CheD"/>
    <property type="match status" value="1"/>
</dbReference>
<keyword evidence="5" id="KW-1185">Reference proteome</keyword>